<reference evidence="1" key="1">
    <citation type="submission" date="2020-12" db="EMBL/GenBank/DDBJ databases">
        <title>Metabolic potential, ecology and presence of endohyphal bacteria is reflected in genomic diversity of Mucoromycotina.</title>
        <authorList>
            <person name="Muszewska A."/>
            <person name="Okrasinska A."/>
            <person name="Steczkiewicz K."/>
            <person name="Drgas O."/>
            <person name="Orlowska M."/>
            <person name="Perlinska-Lenart U."/>
            <person name="Aleksandrzak-Piekarczyk T."/>
            <person name="Szatraj K."/>
            <person name="Zielenkiewicz U."/>
            <person name="Pilsyk S."/>
            <person name="Malc E."/>
            <person name="Mieczkowski P."/>
            <person name="Kruszewska J.S."/>
            <person name="Biernat P."/>
            <person name="Pawlowska J."/>
        </authorList>
    </citation>
    <scope>NUCLEOTIDE SEQUENCE</scope>
    <source>
        <strain evidence="1">CBS 226.32</strain>
    </source>
</reference>
<sequence>MNQAEQQQQQQDYYQNLYHLAKISVYKLNSTKNTLRHQLFIRNVLLLSSNMITTSQSIQEEHVWLDACFDELMVEEDQDSLMEDKDENLLVLAFPFEYNEKEITGTIFFM</sequence>
<comment type="caution">
    <text evidence="1">The sequence shown here is derived from an EMBL/GenBank/DDBJ whole genome shotgun (WGS) entry which is preliminary data.</text>
</comment>
<evidence type="ECO:0000313" key="2">
    <source>
        <dbReference type="Proteomes" id="UP000650833"/>
    </source>
</evidence>
<dbReference type="OrthoDB" id="2220688at2759"/>
<protein>
    <submittedName>
        <fullName evidence="1">Uncharacterized protein</fullName>
    </submittedName>
</protein>
<evidence type="ECO:0000313" key="1">
    <source>
        <dbReference type="EMBL" id="KAG2201122.1"/>
    </source>
</evidence>
<organism evidence="1 2">
    <name type="scientific">Mucor plumbeus</name>
    <dbReference type="NCBI Taxonomy" id="97098"/>
    <lineage>
        <taxon>Eukaryota</taxon>
        <taxon>Fungi</taxon>
        <taxon>Fungi incertae sedis</taxon>
        <taxon>Mucoromycota</taxon>
        <taxon>Mucoromycotina</taxon>
        <taxon>Mucoromycetes</taxon>
        <taxon>Mucorales</taxon>
        <taxon>Mucorineae</taxon>
        <taxon>Mucoraceae</taxon>
        <taxon>Mucor</taxon>
    </lineage>
</organism>
<dbReference type="AlphaFoldDB" id="A0A8H7QYH8"/>
<keyword evidence="2" id="KW-1185">Reference proteome</keyword>
<accession>A0A8H7QYH8</accession>
<name>A0A8H7QYH8_9FUNG</name>
<dbReference type="Proteomes" id="UP000650833">
    <property type="component" value="Unassembled WGS sequence"/>
</dbReference>
<dbReference type="EMBL" id="JAEPRC010000295">
    <property type="protein sequence ID" value="KAG2201122.1"/>
    <property type="molecule type" value="Genomic_DNA"/>
</dbReference>
<gene>
    <name evidence="1" type="ORF">INT46_004827</name>
</gene>
<proteinExistence type="predicted"/>